<comment type="caution">
    <text evidence="1">The sequence shown here is derived from an EMBL/GenBank/DDBJ whole genome shotgun (WGS) entry which is preliminary data.</text>
</comment>
<organism evidence="1 2">
    <name type="scientific">Trametes sanguinea</name>
    <dbReference type="NCBI Taxonomy" id="158606"/>
    <lineage>
        <taxon>Eukaryota</taxon>
        <taxon>Fungi</taxon>
        <taxon>Dikarya</taxon>
        <taxon>Basidiomycota</taxon>
        <taxon>Agaricomycotina</taxon>
        <taxon>Agaricomycetes</taxon>
        <taxon>Polyporales</taxon>
        <taxon>Polyporaceae</taxon>
        <taxon>Trametes</taxon>
    </lineage>
</organism>
<name>A0ACC1Q6Q6_9APHY</name>
<gene>
    <name evidence="1" type="ORF">NUW54_g1526</name>
</gene>
<sequence>MPFCELARRPPYNIFTTMDPELAAAIASSRATGSGAQDPDYRNIPRSLRRGCYGSHTDYKVHEQTIPVDGGDIRVRCFIPAAGGESATYPVLLNIHGGGFCVGSIELDDYILRQLCVKLELTTVNVEYRLAPEHPFPTPLNDCLAALKWTAENPSLLQADLAKGFIVGGHSAGANISAVLAHIARDDPFFEGRRLTGQILRDPSVCHPDAYPEHLRSEFRSMEENKDVPPVTRSIMEKLRRWHNAPPQDPRYSPLLYPSHSGLPRTYMQAMELDPLRDDALVYAKVLREAGVDVKLDFYRGVSHGFHYNWPAIKASERVRADFVAGIRWLLNREGK</sequence>
<reference evidence="1" key="1">
    <citation type="submission" date="2022-08" db="EMBL/GenBank/DDBJ databases">
        <title>Genome Sequence of Pycnoporus sanguineus.</title>
        <authorList>
            <person name="Buettner E."/>
        </authorList>
    </citation>
    <scope>NUCLEOTIDE SEQUENCE</scope>
    <source>
        <strain evidence="1">CG-C14</strain>
    </source>
</reference>
<evidence type="ECO:0000313" key="2">
    <source>
        <dbReference type="Proteomes" id="UP001144978"/>
    </source>
</evidence>
<dbReference type="Proteomes" id="UP001144978">
    <property type="component" value="Unassembled WGS sequence"/>
</dbReference>
<accession>A0ACC1Q6Q6</accession>
<keyword evidence="2" id="KW-1185">Reference proteome</keyword>
<proteinExistence type="predicted"/>
<protein>
    <submittedName>
        <fullName evidence="1">Uncharacterized protein</fullName>
    </submittedName>
</protein>
<evidence type="ECO:0000313" key="1">
    <source>
        <dbReference type="EMBL" id="KAJ3013662.1"/>
    </source>
</evidence>
<dbReference type="EMBL" id="JANSHE010000256">
    <property type="protein sequence ID" value="KAJ3013662.1"/>
    <property type="molecule type" value="Genomic_DNA"/>
</dbReference>